<organism evidence="2 3">
    <name type="scientific">Floridaenema aerugineum BLCC-F46</name>
    <dbReference type="NCBI Taxonomy" id="3153654"/>
    <lineage>
        <taxon>Bacteria</taxon>
        <taxon>Bacillati</taxon>
        <taxon>Cyanobacteriota</taxon>
        <taxon>Cyanophyceae</taxon>
        <taxon>Oscillatoriophycideae</taxon>
        <taxon>Aerosakkonematales</taxon>
        <taxon>Aerosakkonemataceae</taxon>
        <taxon>Floridanema</taxon>
        <taxon>Floridanema aerugineum</taxon>
    </lineage>
</organism>
<dbReference type="InterPro" id="IPR000182">
    <property type="entry name" value="GNAT_dom"/>
</dbReference>
<feature type="domain" description="N-acetyltransferase" evidence="1">
    <location>
        <begin position="30"/>
        <end position="166"/>
    </location>
</feature>
<name>A0ABV4X8F7_9CYAN</name>
<dbReference type="SUPFAM" id="SSF55729">
    <property type="entry name" value="Acyl-CoA N-acyltransferases (Nat)"/>
    <property type="match status" value="1"/>
</dbReference>
<evidence type="ECO:0000313" key="3">
    <source>
        <dbReference type="Proteomes" id="UP001576774"/>
    </source>
</evidence>
<accession>A0ABV4X8F7</accession>
<dbReference type="PANTHER" id="PTHR47237:SF1">
    <property type="entry name" value="SLL0310 PROTEIN"/>
    <property type="match status" value="1"/>
</dbReference>
<dbReference type="InterPro" id="IPR016181">
    <property type="entry name" value="Acyl_CoA_acyltransferase"/>
</dbReference>
<dbReference type="Pfam" id="PF00583">
    <property type="entry name" value="Acetyltransf_1"/>
    <property type="match status" value="1"/>
</dbReference>
<dbReference type="Proteomes" id="UP001576774">
    <property type="component" value="Unassembled WGS sequence"/>
</dbReference>
<dbReference type="PROSITE" id="PS51186">
    <property type="entry name" value="GNAT"/>
    <property type="match status" value="1"/>
</dbReference>
<dbReference type="Gene3D" id="3.40.630.30">
    <property type="match status" value="1"/>
</dbReference>
<evidence type="ECO:0000313" key="2">
    <source>
        <dbReference type="EMBL" id="MFB2878712.1"/>
    </source>
</evidence>
<dbReference type="Pfam" id="PF18014">
    <property type="entry name" value="Acetyltransf_18"/>
    <property type="match status" value="1"/>
</dbReference>
<reference evidence="2 3" key="1">
    <citation type="submission" date="2024-09" db="EMBL/GenBank/DDBJ databases">
        <title>Floridaenema gen nov. (Aerosakkonemataceae, Aerosakkonematales ord. nov., Cyanobacteria) from benthic tropical and subtropical fresh waters, with the description of four new species.</title>
        <authorList>
            <person name="Moretto J.A."/>
            <person name="Berthold D.E."/>
            <person name="Lefler F.W."/>
            <person name="Huang I.-S."/>
            <person name="Laughinghouse H. IV."/>
        </authorList>
    </citation>
    <scope>NUCLEOTIDE SEQUENCE [LARGE SCALE GENOMIC DNA]</scope>
    <source>
        <strain evidence="2 3">BLCC-F46</strain>
    </source>
</reference>
<sequence>MVSQNHNIKSWLTVNQLQVNFMADINSNLFKIRPMTLADLELSLEWAAAEGWNPGIYDAEAFYAADTGGFLIGEINGEPISSISAVRYDDTFGFIGLYIVKPNWRGQGFGLQTWNAGLKLLENRNVALDGVLAQVENYRKFGFQSAYRHVRYAGLGMATDYNKSIVPLSNVPIENLLNYDRQCFPTPRPQFLQKWINQPENSAYGFLKNDNLSGYGVLRKCRNGFKIGPLFADDLEIAESLFLALINHAQNQAIFLDTPDANPQAIFLAQKYRMQPVFECVRMYTGGIPEFDITKVFGVTTLELG</sequence>
<dbReference type="EC" id="2.3.1.-" evidence="2"/>
<dbReference type="InterPro" id="IPR041496">
    <property type="entry name" value="YitH/HolE_GNAT"/>
</dbReference>
<dbReference type="Gene3D" id="3.40.630.90">
    <property type="match status" value="1"/>
</dbReference>
<dbReference type="CDD" id="cd04301">
    <property type="entry name" value="NAT_SF"/>
    <property type="match status" value="1"/>
</dbReference>
<proteinExistence type="predicted"/>
<dbReference type="EMBL" id="JBHFNQ010000136">
    <property type="protein sequence ID" value="MFB2878712.1"/>
    <property type="molecule type" value="Genomic_DNA"/>
</dbReference>
<keyword evidence="2" id="KW-0012">Acyltransferase</keyword>
<dbReference type="PANTHER" id="PTHR47237">
    <property type="entry name" value="SLL0310 PROTEIN"/>
    <property type="match status" value="1"/>
</dbReference>
<protein>
    <submittedName>
        <fullName evidence="2">GNAT family N-acetyltransferase</fullName>
        <ecNumber evidence="2">2.3.1.-</ecNumber>
    </submittedName>
</protein>
<comment type="caution">
    <text evidence="2">The sequence shown here is derived from an EMBL/GenBank/DDBJ whole genome shotgun (WGS) entry which is preliminary data.</text>
</comment>
<dbReference type="InterPro" id="IPR052729">
    <property type="entry name" value="Acyl/Acetyltrans_Enzymes"/>
</dbReference>
<keyword evidence="3" id="KW-1185">Reference proteome</keyword>
<dbReference type="GO" id="GO:0016746">
    <property type="term" value="F:acyltransferase activity"/>
    <property type="evidence" value="ECO:0007669"/>
    <property type="project" value="UniProtKB-KW"/>
</dbReference>
<evidence type="ECO:0000259" key="1">
    <source>
        <dbReference type="PROSITE" id="PS51186"/>
    </source>
</evidence>
<keyword evidence="2" id="KW-0808">Transferase</keyword>
<gene>
    <name evidence="2" type="ORF">ACE1CC_17825</name>
</gene>
<dbReference type="RefSeq" id="WP_413271775.1">
    <property type="nucleotide sequence ID" value="NZ_JBHFNQ010000136.1"/>
</dbReference>